<sequence length="656" mass="75357">MEQKIKFYQTEKEDGVTFEWLSTLVISFQNEEFIQRELDYWQKINLTNDMDTPASEHKSNSKFGKVEPNGRVLLKYNHSGISRVVLSQDGKFIVVATVTGEIVMWYIPCQRLHAYTPKKFKSDTSVTQLQMAPNNKQILTLDCKSIIRLYMVQKITTKIGKKNSDDFIQGGYWQSTNTIPVQDIVPYFQLSPPDLMRPALLRTKSVQPTQKEIDSYLPVVVAFHSCVSISGIRPSILIGLSGGIIVKWNTDDTMPNNNEILCGHCMAPDEPYFPMYSVESTPNENHLYITREYFQAHASSIVLVCNYQNSSNVLMSIDEEGLIAIWEYHDKSWTDYGWFQPMHRLRLDLDDFLYLEQKKVECAQFLPKSEEERAREYYEKLDLSKYQFWKSTKLPTNNTIEKLYLPVEETKLDILTASEYEEGITIQALTFDCSNGRLLQHCTQQHVRIKHFGRLHGAKMCYNGQDIVLANILESVSQDTINRTLQFRLIKTTFSVTVNSFNVSINISSNDSTLSEIQFEVSPVLYPPGSDYLYVLQKQKLSVYSLLTGSLLTTSIIWESVPDVSTFGLDYFHKRLVGASSRANTPLELVNIMITTQDITNTKFVLYLNKLANVNCSEHTLYSLKMCWAVIYRNESNGLHCNIESMILERLGLVVF</sequence>
<dbReference type="Gene3D" id="2.130.10.10">
    <property type="entry name" value="YVTN repeat-like/Quinoprotein amine dehydrogenase"/>
    <property type="match status" value="1"/>
</dbReference>
<dbReference type="SUPFAM" id="SSF50978">
    <property type="entry name" value="WD40 repeat-like"/>
    <property type="match status" value="1"/>
</dbReference>
<name>X6NBT4_RETFI</name>
<dbReference type="InterPro" id="IPR015943">
    <property type="entry name" value="WD40/YVTN_repeat-like_dom_sf"/>
</dbReference>
<evidence type="ECO:0000313" key="2">
    <source>
        <dbReference type="Proteomes" id="UP000023152"/>
    </source>
</evidence>
<protein>
    <submittedName>
        <fullName evidence="1">Uncharacterized protein</fullName>
    </submittedName>
</protein>
<dbReference type="InterPro" id="IPR036322">
    <property type="entry name" value="WD40_repeat_dom_sf"/>
</dbReference>
<dbReference type="EMBL" id="ASPP01009922">
    <property type="protein sequence ID" value="ETO23451.1"/>
    <property type="molecule type" value="Genomic_DNA"/>
</dbReference>
<comment type="caution">
    <text evidence="1">The sequence shown here is derived from an EMBL/GenBank/DDBJ whole genome shotgun (WGS) entry which is preliminary data.</text>
</comment>
<proteinExistence type="predicted"/>
<organism evidence="1 2">
    <name type="scientific">Reticulomyxa filosa</name>
    <dbReference type="NCBI Taxonomy" id="46433"/>
    <lineage>
        <taxon>Eukaryota</taxon>
        <taxon>Sar</taxon>
        <taxon>Rhizaria</taxon>
        <taxon>Retaria</taxon>
        <taxon>Foraminifera</taxon>
        <taxon>Monothalamids</taxon>
        <taxon>Reticulomyxidae</taxon>
        <taxon>Reticulomyxa</taxon>
    </lineage>
</organism>
<gene>
    <name evidence="1" type="ORF">RFI_13735</name>
</gene>
<evidence type="ECO:0000313" key="1">
    <source>
        <dbReference type="EMBL" id="ETO23451.1"/>
    </source>
</evidence>
<keyword evidence="2" id="KW-1185">Reference proteome</keyword>
<dbReference type="AlphaFoldDB" id="X6NBT4"/>
<dbReference type="Proteomes" id="UP000023152">
    <property type="component" value="Unassembled WGS sequence"/>
</dbReference>
<reference evidence="1 2" key="1">
    <citation type="journal article" date="2013" name="Curr. Biol.">
        <title>The Genome of the Foraminiferan Reticulomyxa filosa.</title>
        <authorList>
            <person name="Glockner G."/>
            <person name="Hulsmann N."/>
            <person name="Schleicher M."/>
            <person name="Noegel A.A."/>
            <person name="Eichinger L."/>
            <person name="Gallinger C."/>
            <person name="Pawlowski J."/>
            <person name="Sierra R."/>
            <person name="Euteneuer U."/>
            <person name="Pillet L."/>
            <person name="Moustafa A."/>
            <person name="Platzer M."/>
            <person name="Groth M."/>
            <person name="Szafranski K."/>
            <person name="Schliwa M."/>
        </authorList>
    </citation>
    <scope>NUCLEOTIDE SEQUENCE [LARGE SCALE GENOMIC DNA]</scope>
</reference>
<dbReference type="OrthoDB" id="199838at2759"/>
<accession>X6NBT4</accession>